<dbReference type="Proteomes" id="UP001254813">
    <property type="component" value="Unassembled WGS sequence"/>
</dbReference>
<evidence type="ECO:0000313" key="2">
    <source>
        <dbReference type="EMBL" id="MDS0294906.1"/>
    </source>
</evidence>
<organism evidence="2 3">
    <name type="scientific">Halogeometricum luteum</name>
    <dbReference type="NCBI Taxonomy" id="2950537"/>
    <lineage>
        <taxon>Archaea</taxon>
        <taxon>Methanobacteriati</taxon>
        <taxon>Methanobacteriota</taxon>
        <taxon>Stenosarchaea group</taxon>
        <taxon>Halobacteria</taxon>
        <taxon>Halobacteriales</taxon>
        <taxon>Haloferacaceae</taxon>
        <taxon>Halogeometricum</taxon>
    </lineage>
</organism>
<dbReference type="RefSeq" id="WP_310928753.1">
    <property type="nucleotide sequence ID" value="NZ_JAMQOQ010000003.1"/>
</dbReference>
<proteinExistence type="predicted"/>
<dbReference type="PANTHER" id="PTHR10314">
    <property type="entry name" value="CYSTATHIONINE BETA-SYNTHASE"/>
    <property type="match status" value="1"/>
</dbReference>
<name>A0ABU2G348_9EURY</name>
<dbReference type="InterPro" id="IPR036052">
    <property type="entry name" value="TrpB-like_PALP_sf"/>
</dbReference>
<dbReference type="InterPro" id="IPR050214">
    <property type="entry name" value="Cys_Synth/Cystath_Beta-Synth"/>
</dbReference>
<evidence type="ECO:0000259" key="1">
    <source>
        <dbReference type="Pfam" id="PF00291"/>
    </source>
</evidence>
<dbReference type="Pfam" id="PF00291">
    <property type="entry name" value="PALP"/>
    <property type="match status" value="1"/>
</dbReference>
<comment type="caution">
    <text evidence="2">The sequence shown here is derived from an EMBL/GenBank/DDBJ whole genome shotgun (WGS) entry which is preliminary data.</text>
</comment>
<protein>
    <submittedName>
        <fullName evidence="2">Cysteine synthase family protein</fullName>
    </submittedName>
</protein>
<dbReference type="EMBL" id="JAMQOQ010000003">
    <property type="protein sequence ID" value="MDS0294906.1"/>
    <property type="molecule type" value="Genomic_DNA"/>
</dbReference>
<dbReference type="CDD" id="cd01561">
    <property type="entry name" value="CBS_like"/>
    <property type="match status" value="1"/>
</dbReference>
<reference evidence="2 3" key="1">
    <citation type="submission" date="2022-06" db="EMBL/GenBank/DDBJ databases">
        <title>Halogeometricum sp. a new haloarchaeum isolate from saline soil.</title>
        <authorList>
            <person name="Strakova D."/>
            <person name="Galisteo C."/>
            <person name="Sanchez-Porro C."/>
            <person name="Ventosa A."/>
        </authorList>
    </citation>
    <scope>NUCLEOTIDE SEQUENCE [LARGE SCALE GENOMIC DNA]</scope>
    <source>
        <strain evidence="3">S3BR25-2</strain>
    </source>
</reference>
<feature type="domain" description="Tryptophan synthase beta chain-like PALP" evidence="1">
    <location>
        <begin position="13"/>
        <end position="299"/>
    </location>
</feature>
<keyword evidence="3" id="KW-1185">Reference proteome</keyword>
<sequence length="321" mass="34127">MTSEHSYNNTLSVVGDTPMIELPSMRPEGGASIYVKWEGANPTGSLKDRMALAMIERAKEREELGPGDSVVEFTGGSTGSSLAFVCAVLDHPFSVVTADCVADEKIASMRALGAHTVVVETPDGEMYDGLSDDLRAEAERIEEETGAYFTDQFNNPDQLDGYGALGREILDDRPDLDDFVMVVGTGGCAMGTSRSFRERGADVAVTLVEPEESPVISAGTTGSHSVQGTAILGSPPLVERELYDRVCTLSNAEGVECVRQLARDEGLLVGTSTGMNVAAARRVAADRDPEQSVVTVACDTGLKYLSDGLYEGIAESKFCFS</sequence>
<dbReference type="InterPro" id="IPR001926">
    <property type="entry name" value="TrpB-like_PALP"/>
</dbReference>
<dbReference type="Gene3D" id="3.40.50.1100">
    <property type="match status" value="2"/>
</dbReference>
<dbReference type="SUPFAM" id="SSF53686">
    <property type="entry name" value="Tryptophan synthase beta subunit-like PLP-dependent enzymes"/>
    <property type="match status" value="1"/>
</dbReference>
<gene>
    <name evidence="2" type="ORF">NDI79_12070</name>
</gene>
<accession>A0ABU2G348</accession>
<evidence type="ECO:0000313" key="3">
    <source>
        <dbReference type="Proteomes" id="UP001254813"/>
    </source>
</evidence>